<evidence type="ECO:0000256" key="1">
    <source>
        <dbReference type="ARBA" id="ARBA00001933"/>
    </source>
</evidence>
<dbReference type="InterPro" id="IPR015424">
    <property type="entry name" value="PyrdxlP-dep_Trfase"/>
</dbReference>
<keyword evidence="2" id="KW-0032">Aminotransferase</keyword>
<dbReference type="Gene3D" id="3.90.1150.10">
    <property type="entry name" value="Aspartate Aminotransferase, domain 1"/>
    <property type="match status" value="1"/>
</dbReference>
<dbReference type="EMBL" id="CP021978">
    <property type="protein sequence ID" value="QCD60330.1"/>
    <property type="molecule type" value="Genomic_DNA"/>
</dbReference>
<dbReference type="Pfam" id="PF01041">
    <property type="entry name" value="DegT_DnrJ_EryC1"/>
    <property type="match status" value="1"/>
</dbReference>
<keyword evidence="4 7" id="KW-0663">Pyridoxal phosphate</keyword>
<evidence type="ECO:0000256" key="5">
    <source>
        <dbReference type="ARBA" id="ARBA00038398"/>
    </source>
</evidence>
<feature type="modified residue" description="N6-(pyridoxal phosphate)lysine" evidence="7">
    <location>
        <position position="202"/>
    </location>
</feature>
<dbReference type="GO" id="GO:0030170">
    <property type="term" value="F:pyridoxal phosphate binding"/>
    <property type="evidence" value="ECO:0007669"/>
    <property type="project" value="TreeGrafter"/>
</dbReference>
<gene>
    <name evidence="8" type="ORF">CEB94_40685</name>
</gene>
<proteinExistence type="inferred from homology"/>
<evidence type="ECO:0000256" key="2">
    <source>
        <dbReference type="ARBA" id="ARBA00022576"/>
    </source>
</evidence>
<comment type="cofactor">
    <cofactor evidence="1">
        <name>pyridoxal 5'-phosphate</name>
        <dbReference type="ChEBI" id="CHEBI:597326"/>
    </cofactor>
</comment>
<evidence type="ECO:0008006" key="10">
    <source>
        <dbReference type="Google" id="ProtNLM"/>
    </source>
</evidence>
<dbReference type="PIRSF" id="PIRSF000390">
    <property type="entry name" value="PLP_StrS"/>
    <property type="match status" value="1"/>
</dbReference>
<evidence type="ECO:0000256" key="4">
    <source>
        <dbReference type="ARBA" id="ARBA00022898"/>
    </source>
</evidence>
<dbReference type="PANTHER" id="PTHR30244:SF34">
    <property type="entry name" value="DTDP-4-AMINO-4,6-DIDEOXYGALACTOSE TRANSAMINASE"/>
    <property type="match status" value="1"/>
</dbReference>
<dbReference type="Gene3D" id="3.40.640.10">
    <property type="entry name" value="Type I PLP-dependent aspartate aminotransferase-like (Major domain)"/>
    <property type="match status" value="1"/>
</dbReference>
<dbReference type="GO" id="GO:0000271">
    <property type="term" value="P:polysaccharide biosynthetic process"/>
    <property type="evidence" value="ECO:0007669"/>
    <property type="project" value="TreeGrafter"/>
</dbReference>
<protein>
    <recommendedName>
        <fullName evidence="10">Aminotransferase DegT</fullName>
    </recommendedName>
</protein>
<dbReference type="PANTHER" id="PTHR30244">
    <property type="entry name" value="TRANSAMINASE"/>
    <property type="match status" value="1"/>
</dbReference>
<evidence type="ECO:0000256" key="6">
    <source>
        <dbReference type="PIRSR" id="PIRSR000390-1"/>
    </source>
</evidence>
<dbReference type="InterPro" id="IPR000653">
    <property type="entry name" value="DegT/StrS_aminotransferase"/>
</dbReference>
<reference evidence="8 9" key="1">
    <citation type="submission" date="2017-06" db="EMBL/GenBank/DDBJ databases">
        <title>Complete Genome Sequence of Streptomyces hawaiiensis NRRL 15010 and insights into acyldepsipeptides biosynthesis.</title>
        <authorList>
            <person name="Mariita R.M."/>
            <person name="Sello J.K."/>
        </authorList>
    </citation>
    <scope>NUCLEOTIDE SEQUENCE [LARGE SCALE GENOMIC DNA]</scope>
    <source>
        <strain evidence="8 9">ATCC 12236</strain>
    </source>
</reference>
<evidence type="ECO:0000256" key="3">
    <source>
        <dbReference type="ARBA" id="ARBA00022679"/>
    </source>
</evidence>
<feature type="active site" description="Proton acceptor" evidence="6">
    <location>
        <position position="202"/>
    </location>
</feature>
<dbReference type="AlphaFoldDB" id="A0A6G5RQP1"/>
<organism evidence="8 9">
    <name type="scientific">Streptomyces hawaiiensis</name>
    <dbReference type="NCBI Taxonomy" id="67305"/>
    <lineage>
        <taxon>Bacteria</taxon>
        <taxon>Bacillati</taxon>
        <taxon>Actinomycetota</taxon>
        <taxon>Actinomycetes</taxon>
        <taxon>Kitasatosporales</taxon>
        <taxon>Streptomycetaceae</taxon>
        <taxon>Streptomyces</taxon>
    </lineage>
</organism>
<dbReference type="InterPro" id="IPR015422">
    <property type="entry name" value="PyrdxlP-dep_Trfase_small"/>
</dbReference>
<dbReference type="KEGG" id="shaw:CEB94_40685"/>
<accession>A0A6G5RQP1</accession>
<evidence type="ECO:0000256" key="7">
    <source>
        <dbReference type="PIRSR" id="PIRSR000390-2"/>
    </source>
</evidence>
<evidence type="ECO:0000313" key="9">
    <source>
        <dbReference type="Proteomes" id="UP000495940"/>
    </source>
</evidence>
<sequence length="387" mass="42586">MLVGVRLGEAVHGPRADEELPVWRTHVPRKVRWRSTRAMRTALRRGEMLGGGATRELERRFRESFDRHAVAVSSGMDGLELLLEHYGVGQGRTVVVPANCFPSIPALALRLGARLVSAQIDDVHLCLAPEAWRREVLEEAPIVVWVHHAGMVGSAAMQTITRLREAGCTVVEDCAYLLPDSAPADGPGTWGDGAIFSFHQIKPMGAAGGGVVLTREGRVADGLAVRRSHSGQESRWQGGDVLCRGRELSEFAAAAAVARFVHRDEIRDRLRSLAEEYASSLARWLPPGRVPQDTWGRFTIRARSAGEAALLRKNLNLRRIRTNVMFAFPWTSHPAFSDVTQPNAPELTGLLRSNVCVPYHPGMRRRDARRVAAAVAEHSDSSRHTGH</sequence>
<dbReference type="GO" id="GO:0008483">
    <property type="term" value="F:transaminase activity"/>
    <property type="evidence" value="ECO:0007669"/>
    <property type="project" value="UniProtKB-KW"/>
</dbReference>
<keyword evidence="3" id="KW-0808">Transferase</keyword>
<comment type="similarity">
    <text evidence="5">Belongs to the DegT/DnrJ/EryC1 family. L-glutamine:2-deoxy-scyllo-inosose/scyllo-inosose aminotransferase subfamily.</text>
</comment>
<keyword evidence="9" id="KW-1185">Reference proteome</keyword>
<dbReference type="SUPFAM" id="SSF53383">
    <property type="entry name" value="PLP-dependent transferases"/>
    <property type="match status" value="1"/>
</dbReference>
<dbReference type="InterPro" id="IPR015421">
    <property type="entry name" value="PyrdxlP-dep_Trfase_major"/>
</dbReference>
<dbReference type="Proteomes" id="UP000495940">
    <property type="component" value="Chromosome"/>
</dbReference>
<evidence type="ECO:0000313" key="8">
    <source>
        <dbReference type="EMBL" id="QCD60330.1"/>
    </source>
</evidence>
<name>A0A6G5RQP1_9ACTN</name>